<sequence length="102" mass="11926">MFTTVYTPFKNNEDKIALAIDISNGVREVTSHDIPKEYEKLYKNCWNQEPEQRPAINEVLEEFVKMGFVINNNSISYILLLTYINFILINNVNLNKHLVYGI</sequence>
<evidence type="ECO:0000259" key="2">
    <source>
        <dbReference type="Pfam" id="PF07714"/>
    </source>
</evidence>
<accession>A0A8H3M4L1</accession>
<keyword evidence="1" id="KW-0812">Transmembrane</keyword>
<evidence type="ECO:0000313" key="3">
    <source>
        <dbReference type="EMBL" id="GES97900.1"/>
    </source>
</evidence>
<gene>
    <name evidence="3" type="ORF">RCL2_002446900</name>
</gene>
<dbReference type="OrthoDB" id="2440067at2759"/>
<keyword evidence="1" id="KW-0472">Membrane</keyword>
<evidence type="ECO:0000313" key="4">
    <source>
        <dbReference type="Proteomes" id="UP000615446"/>
    </source>
</evidence>
<dbReference type="AlphaFoldDB" id="A0A8H3M4L1"/>
<protein>
    <submittedName>
        <fullName evidence="3">Kinase-like domain-containing protein</fullName>
    </submittedName>
</protein>
<dbReference type="Pfam" id="PF07714">
    <property type="entry name" value="PK_Tyr_Ser-Thr"/>
    <property type="match status" value="1"/>
</dbReference>
<reference evidence="3" key="1">
    <citation type="submission" date="2019-10" db="EMBL/GenBank/DDBJ databases">
        <title>Conservation and host-specific expression of non-tandemly repeated heterogenous ribosome RNA gene in arbuscular mycorrhizal fungi.</title>
        <authorList>
            <person name="Maeda T."/>
            <person name="Kobayashi Y."/>
            <person name="Nakagawa T."/>
            <person name="Ezawa T."/>
            <person name="Yamaguchi K."/>
            <person name="Bino T."/>
            <person name="Nishimoto Y."/>
            <person name="Shigenobu S."/>
            <person name="Kawaguchi M."/>
        </authorList>
    </citation>
    <scope>NUCLEOTIDE SEQUENCE</scope>
    <source>
        <strain evidence="3">HR1</strain>
    </source>
</reference>
<dbReference type="GO" id="GO:0004672">
    <property type="term" value="F:protein kinase activity"/>
    <property type="evidence" value="ECO:0007669"/>
    <property type="project" value="InterPro"/>
</dbReference>
<evidence type="ECO:0000256" key="1">
    <source>
        <dbReference type="SAM" id="Phobius"/>
    </source>
</evidence>
<dbReference type="EMBL" id="BLAL01000261">
    <property type="protein sequence ID" value="GES97900.1"/>
    <property type="molecule type" value="Genomic_DNA"/>
</dbReference>
<keyword evidence="1" id="KW-1133">Transmembrane helix</keyword>
<dbReference type="InterPro" id="IPR011009">
    <property type="entry name" value="Kinase-like_dom_sf"/>
</dbReference>
<organism evidence="3 4">
    <name type="scientific">Rhizophagus clarus</name>
    <dbReference type="NCBI Taxonomy" id="94130"/>
    <lineage>
        <taxon>Eukaryota</taxon>
        <taxon>Fungi</taxon>
        <taxon>Fungi incertae sedis</taxon>
        <taxon>Mucoromycota</taxon>
        <taxon>Glomeromycotina</taxon>
        <taxon>Glomeromycetes</taxon>
        <taxon>Glomerales</taxon>
        <taxon>Glomeraceae</taxon>
        <taxon>Rhizophagus</taxon>
    </lineage>
</organism>
<keyword evidence="3" id="KW-0808">Transferase</keyword>
<dbReference type="Gene3D" id="1.10.510.10">
    <property type="entry name" value="Transferase(Phosphotransferase) domain 1"/>
    <property type="match status" value="1"/>
</dbReference>
<dbReference type="SUPFAM" id="SSF56112">
    <property type="entry name" value="Protein kinase-like (PK-like)"/>
    <property type="match status" value="1"/>
</dbReference>
<name>A0A8H3M4L1_9GLOM</name>
<feature type="domain" description="Serine-threonine/tyrosine-protein kinase catalytic" evidence="2">
    <location>
        <begin position="2"/>
        <end position="62"/>
    </location>
</feature>
<dbReference type="Proteomes" id="UP000615446">
    <property type="component" value="Unassembled WGS sequence"/>
</dbReference>
<dbReference type="InterPro" id="IPR001245">
    <property type="entry name" value="Ser-Thr/Tyr_kinase_cat_dom"/>
</dbReference>
<comment type="caution">
    <text evidence="3">The sequence shown here is derived from an EMBL/GenBank/DDBJ whole genome shotgun (WGS) entry which is preliminary data.</text>
</comment>
<keyword evidence="3" id="KW-0418">Kinase</keyword>
<feature type="transmembrane region" description="Helical" evidence="1">
    <location>
        <begin position="75"/>
        <end position="94"/>
    </location>
</feature>
<proteinExistence type="predicted"/>